<feature type="transmembrane region" description="Helical" evidence="1">
    <location>
        <begin position="46"/>
        <end position="69"/>
    </location>
</feature>
<name>A0ABV4U203_9BACT</name>
<feature type="transmembrane region" description="Helical" evidence="1">
    <location>
        <begin position="12"/>
        <end position="34"/>
    </location>
</feature>
<evidence type="ECO:0000313" key="2">
    <source>
        <dbReference type="EMBL" id="MFA9477630.1"/>
    </source>
</evidence>
<gene>
    <name evidence="2" type="ORF">ACERK3_04905</name>
</gene>
<protein>
    <submittedName>
        <fullName evidence="2">DUF2784 domain-containing protein</fullName>
    </submittedName>
</protein>
<evidence type="ECO:0000313" key="3">
    <source>
        <dbReference type="Proteomes" id="UP001575105"/>
    </source>
</evidence>
<comment type="caution">
    <text evidence="2">The sequence shown here is derived from an EMBL/GenBank/DDBJ whole genome shotgun (WGS) entry which is preliminary data.</text>
</comment>
<organism evidence="2 3">
    <name type="scientific">Natronomicrosphaera hydrolytica</name>
    <dbReference type="NCBI Taxonomy" id="3242702"/>
    <lineage>
        <taxon>Bacteria</taxon>
        <taxon>Pseudomonadati</taxon>
        <taxon>Planctomycetota</taxon>
        <taxon>Phycisphaerae</taxon>
        <taxon>Phycisphaerales</taxon>
        <taxon>Phycisphaeraceae</taxon>
        <taxon>Natronomicrosphaera</taxon>
    </lineage>
</organism>
<accession>A0ABV4U203</accession>
<sequence length="147" mass="16127">MIYRVLADITLVTHVAFVGFVVFGLVLTLVGGVAGWRWVRHVWFRAAHLVAIGIVVVQAWLGVACPLTVLENHLRRAAGQDPYEQGFVADWSQPLIFFNAEPWVFTLAYTLFGGLVVLSLWLVPVRWRGGDGGGPTGGQRSSGLLTR</sequence>
<evidence type="ECO:0000256" key="1">
    <source>
        <dbReference type="SAM" id="Phobius"/>
    </source>
</evidence>
<keyword evidence="1" id="KW-1133">Transmembrane helix</keyword>
<reference evidence="2 3" key="1">
    <citation type="submission" date="2024-08" db="EMBL/GenBank/DDBJ databases">
        <title>Whole-genome sequencing of halo(alkali)philic microorganisms from hypersaline lakes.</title>
        <authorList>
            <person name="Sorokin D.Y."/>
            <person name="Merkel A.Y."/>
            <person name="Messina E."/>
            <person name="Yakimov M."/>
        </authorList>
    </citation>
    <scope>NUCLEOTIDE SEQUENCE [LARGE SCALE GENOMIC DNA]</scope>
    <source>
        <strain evidence="2 3">AB-hyl4</strain>
    </source>
</reference>
<proteinExistence type="predicted"/>
<keyword evidence="1" id="KW-0472">Membrane</keyword>
<dbReference type="Pfam" id="PF10861">
    <property type="entry name" value="DUF2784"/>
    <property type="match status" value="1"/>
</dbReference>
<dbReference type="RefSeq" id="WP_425344559.1">
    <property type="nucleotide sequence ID" value="NZ_JBGUBD010000003.1"/>
</dbReference>
<feature type="transmembrane region" description="Helical" evidence="1">
    <location>
        <begin position="103"/>
        <end position="123"/>
    </location>
</feature>
<keyword evidence="1" id="KW-0812">Transmembrane</keyword>
<dbReference type="Proteomes" id="UP001575105">
    <property type="component" value="Unassembled WGS sequence"/>
</dbReference>
<keyword evidence="3" id="KW-1185">Reference proteome</keyword>
<dbReference type="InterPro" id="IPR021218">
    <property type="entry name" value="DUF2784"/>
</dbReference>
<dbReference type="EMBL" id="JBGUBD010000003">
    <property type="protein sequence ID" value="MFA9477630.1"/>
    <property type="molecule type" value="Genomic_DNA"/>
</dbReference>